<dbReference type="GO" id="GO:0046872">
    <property type="term" value="F:metal ion binding"/>
    <property type="evidence" value="ECO:0007669"/>
    <property type="project" value="InterPro"/>
</dbReference>
<evidence type="ECO:0000256" key="2">
    <source>
        <dbReference type="ARBA" id="ARBA00023002"/>
    </source>
</evidence>
<dbReference type="AlphaFoldDB" id="A0A9D1EAL1"/>
<comment type="caution">
    <text evidence="5">The sequence shown here is derived from an EMBL/GenBank/DDBJ whole genome shotgun (WGS) entry which is preliminary data.</text>
</comment>
<organism evidence="5 6">
    <name type="scientific">Candidatus Pullilachnospira gallistercoris</name>
    <dbReference type="NCBI Taxonomy" id="2840911"/>
    <lineage>
        <taxon>Bacteria</taxon>
        <taxon>Bacillati</taxon>
        <taxon>Bacillota</taxon>
        <taxon>Clostridia</taxon>
        <taxon>Lachnospirales</taxon>
        <taxon>Lachnospiraceae</taxon>
        <taxon>Lachnospiraceae incertae sedis</taxon>
        <taxon>Candidatus Pullilachnospira</taxon>
    </lineage>
</organism>
<dbReference type="CDD" id="cd14860">
    <property type="entry name" value="4HBD_NAD"/>
    <property type="match status" value="1"/>
</dbReference>
<evidence type="ECO:0000259" key="3">
    <source>
        <dbReference type="Pfam" id="PF00465"/>
    </source>
</evidence>
<name>A0A9D1EAL1_9FIRM</name>
<dbReference type="PANTHER" id="PTHR11496">
    <property type="entry name" value="ALCOHOL DEHYDROGENASE"/>
    <property type="match status" value="1"/>
</dbReference>
<dbReference type="Gene3D" id="3.40.50.1970">
    <property type="match status" value="1"/>
</dbReference>
<protein>
    <submittedName>
        <fullName evidence="5">4-hydroxybutyrate dehydrogenase</fullName>
    </submittedName>
</protein>
<feature type="domain" description="Alcohol dehydrogenase iron-type/glycerol dehydrogenase GldA" evidence="3">
    <location>
        <begin position="21"/>
        <end position="163"/>
    </location>
</feature>
<reference evidence="5" key="1">
    <citation type="submission" date="2020-10" db="EMBL/GenBank/DDBJ databases">
        <authorList>
            <person name="Gilroy R."/>
        </authorList>
    </citation>
    <scope>NUCLEOTIDE SEQUENCE</scope>
    <source>
        <strain evidence="5">ChiSjej5B23-6657</strain>
    </source>
</reference>
<dbReference type="PANTHER" id="PTHR11496:SF102">
    <property type="entry name" value="ALCOHOL DEHYDROGENASE 4"/>
    <property type="match status" value="1"/>
</dbReference>
<accession>A0A9D1EAL1</accession>
<gene>
    <name evidence="5" type="ORF">IAA55_08500</name>
</gene>
<dbReference type="GO" id="GO:0004022">
    <property type="term" value="F:alcohol dehydrogenase (NAD+) activity"/>
    <property type="evidence" value="ECO:0007669"/>
    <property type="project" value="TreeGrafter"/>
</dbReference>
<evidence type="ECO:0000256" key="1">
    <source>
        <dbReference type="ARBA" id="ARBA00007358"/>
    </source>
</evidence>
<dbReference type="SUPFAM" id="SSF56796">
    <property type="entry name" value="Dehydroquinate synthase-like"/>
    <property type="match status" value="1"/>
</dbReference>
<proteinExistence type="inferred from homology"/>
<sequence>MQFLKIKPTIYVYQKTKEFAEAYRIGKKDLILTNEVLYKNYMESLGLQCAVIFQEAYGTGEPSDQMAEAIWADIPKDTERIFAVGGGTILDLGKLFALETVSPVVDLYDGKIPPVKKRKLILVPTTCGTGSEMTNISILALTARNTKKGLATEELYADDAVLIPELLEKLPFGVFATSSIDALIHGIESSLSPKGNQVTRMFGYHAIEQILRGYMKIRDCGRGVCMLLTEDFLVASCCAGIAFGNAGCAAVHALSYPLGAKYHVPHGEANYAVFDGVMKQYMAIRQDGEMDRLNRFMAGILGCGKEEVYRELRKLLDVILPRKPLREYGVTPEDLEEFTESVMTEQGRLMANNFTELSRDMVYDIYRKLY</sequence>
<dbReference type="Gene3D" id="1.20.1090.10">
    <property type="entry name" value="Dehydroquinate synthase-like - alpha domain"/>
    <property type="match status" value="1"/>
</dbReference>
<evidence type="ECO:0000313" key="6">
    <source>
        <dbReference type="Proteomes" id="UP000823912"/>
    </source>
</evidence>
<dbReference type="Pfam" id="PF25137">
    <property type="entry name" value="ADH_Fe_C"/>
    <property type="match status" value="1"/>
</dbReference>
<reference evidence="5" key="2">
    <citation type="journal article" date="2021" name="PeerJ">
        <title>Extensive microbial diversity within the chicken gut microbiome revealed by metagenomics and culture.</title>
        <authorList>
            <person name="Gilroy R."/>
            <person name="Ravi A."/>
            <person name="Getino M."/>
            <person name="Pursley I."/>
            <person name="Horton D.L."/>
            <person name="Alikhan N.F."/>
            <person name="Baker D."/>
            <person name="Gharbi K."/>
            <person name="Hall N."/>
            <person name="Watson M."/>
            <person name="Adriaenssens E.M."/>
            <person name="Foster-Nyarko E."/>
            <person name="Jarju S."/>
            <person name="Secka A."/>
            <person name="Antonio M."/>
            <person name="Oren A."/>
            <person name="Chaudhuri R.R."/>
            <person name="La Ragione R."/>
            <person name="Hildebrand F."/>
            <person name="Pallen M.J."/>
        </authorList>
    </citation>
    <scope>NUCLEOTIDE SEQUENCE</scope>
    <source>
        <strain evidence="5">ChiSjej5B23-6657</strain>
    </source>
</reference>
<evidence type="ECO:0000259" key="4">
    <source>
        <dbReference type="Pfam" id="PF25137"/>
    </source>
</evidence>
<feature type="domain" description="Fe-containing alcohol dehydrogenase-like C-terminal" evidence="4">
    <location>
        <begin position="176"/>
        <end position="370"/>
    </location>
</feature>
<dbReference type="InterPro" id="IPR001670">
    <property type="entry name" value="ADH_Fe/GldA"/>
</dbReference>
<comment type="similarity">
    <text evidence="1">Belongs to the iron-containing alcohol dehydrogenase family.</text>
</comment>
<dbReference type="InterPro" id="IPR039697">
    <property type="entry name" value="Alcohol_dehydrogenase_Fe"/>
</dbReference>
<dbReference type="Proteomes" id="UP000823912">
    <property type="component" value="Unassembled WGS sequence"/>
</dbReference>
<dbReference type="Pfam" id="PF00465">
    <property type="entry name" value="Fe-ADH"/>
    <property type="match status" value="1"/>
</dbReference>
<keyword evidence="2" id="KW-0560">Oxidoreductase</keyword>
<dbReference type="InterPro" id="IPR056798">
    <property type="entry name" value="ADH_Fe_C"/>
</dbReference>
<evidence type="ECO:0000313" key="5">
    <source>
        <dbReference type="EMBL" id="HIR71307.1"/>
    </source>
</evidence>
<dbReference type="EMBL" id="DVHM01000138">
    <property type="protein sequence ID" value="HIR71307.1"/>
    <property type="molecule type" value="Genomic_DNA"/>
</dbReference>